<protein>
    <submittedName>
        <fullName evidence="5">Heterogeneous nuclear ribonucleoprotein H-like</fullName>
    </submittedName>
</protein>
<dbReference type="KEGG" id="cvn:111131705"/>
<dbReference type="InterPro" id="IPR012677">
    <property type="entry name" value="Nucleotide-bd_a/b_plait_sf"/>
</dbReference>
<dbReference type="Proteomes" id="UP000694844">
    <property type="component" value="Chromosome 4"/>
</dbReference>
<keyword evidence="1" id="KW-0677">Repeat</keyword>
<dbReference type="InterPro" id="IPR000504">
    <property type="entry name" value="RRM_dom"/>
</dbReference>
<gene>
    <name evidence="5" type="primary">LOC111131705</name>
</gene>
<dbReference type="InterPro" id="IPR050666">
    <property type="entry name" value="ESRP"/>
</dbReference>
<name>A0A8B8E4C9_CRAVI</name>
<feature type="domain" description="RRM" evidence="3">
    <location>
        <begin position="148"/>
        <end position="220"/>
    </location>
</feature>
<accession>A0A8B8E4C9</accession>
<keyword evidence="2" id="KW-0694">RNA-binding</keyword>
<dbReference type="GeneID" id="111131705"/>
<reference evidence="5" key="1">
    <citation type="submission" date="2025-08" db="UniProtKB">
        <authorList>
            <consortium name="RefSeq"/>
        </authorList>
    </citation>
    <scope>IDENTIFICATION</scope>
    <source>
        <tissue evidence="5">Whole sample</tissue>
    </source>
</reference>
<evidence type="ECO:0000313" key="5">
    <source>
        <dbReference type="RefSeq" id="XP_022335060.1"/>
    </source>
</evidence>
<dbReference type="Gene3D" id="3.30.70.330">
    <property type="match status" value="3"/>
</dbReference>
<organism evidence="4 5">
    <name type="scientific">Crassostrea virginica</name>
    <name type="common">Eastern oyster</name>
    <dbReference type="NCBI Taxonomy" id="6565"/>
    <lineage>
        <taxon>Eukaryota</taxon>
        <taxon>Metazoa</taxon>
        <taxon>Spiralia</taxon>
        <taxon>Lophotrochozoa</taxon>
        <taxon>Mollusca</taxon>
        <taxon>Bivalvia</taxon>
        <taxon>Autobranchia</taxon>
        <taxon>Pteriomorphia</taxon>
        <taxon>Ostreida</taxon>
        <taxon>Ostreoidea</taxon>
        <taxon>Ostreidae</taxon>
        <taxon>Crassostrea</taxon>
    </lineage>
</organism>
<dbReference type="SUPFAM" id="SSF54928">
    <property type="entry name" value="RNA-binding domain, RBD"/>
    <property type="match status" value="2"/>
</dbReference>
<evidence type="ECO:0000256" key="2">
    <source>
        <dbReference type="ARBA" id="ARBA00022884"/>
    </source>
</evidence>
<dbReference type="RefSeq" id="XP_022335060.1">
    <property type="nucleotide sequence ID" value="XM_022479352.1"/>
</dbReference>
<dbReference type="PANTHER" id="PTHR13976">
    <property type="entry name" value="HETEROGENEOUS NUCLEAR RIBONUCLEOPROTEIN-RELATED"/>
    <property type="match status" value="1"/>
</dbReference>
<proteinExistence type="predicted"/>
<feature type="domain" description="RRM" evidence="3">
    <location>
        <begin position="239"/>
        <end position="309"/>
    </location>
</feature>
<dbReference type="AlphaFoldDB" id="A0A8B8E4C9"/>
<evidence type="ECO:0000313" key="4">
    <source>
        <dbReference type="Proteomes" id="UP000694844"/>
    </source>
</evidence>
<dbReference type="GO" id="GO:0003723">
    <property type="term" value="F:RNA binding"/>
    <property type="evidence" value="ECO:0007669"/>
    <property type="project" value="UniProtKB-KW"/>
</dbReference>
<dbReference type="SMART" id="SM00360">
    <property type="entry name" value="RRM"/>
    <property type="match status" value="3"/>
</dbReference>
<evidence type="ECO:0000256" key="1">
    <source>
        <dbReference type="ARBA" id="ARBA00022737"/>
    </source>
</evidence>
<dbReference type="OrthoDB" id="431068at2759"/>
<keyword evidence="4" id="KW-1185">Reference proteome</keyword>
<sequence>MSLIRTGSACFFRQPQRLLQGWICRTQGLHWKGTSIPETTSDSAGTDGDEVCGVKLRGLPYSATNEDVRKFLKGVNVVGDLHFVDSRDGKPSGICYLKIKAEDKRKAQRLHLDTIGSRYIEVFLMPSSEIDEIPSSGTPSSKDSVNTIVKIRGLPYSYTRQDIIDFFDGLEIVPHGITIPINQPGGFLGQALIQFVSPDIAKQALLRNRHYIGNRYIEVFPSFKVGAFDVSRRCDYGHSVFMRGTPTDVKKTDLEQFFLPLRPMKIHTFYRSGRQLENYAVAEFRSHSEAVEAMERDMQTLKDSPVELYLHSREENNTK</sequence>
<feature type="domain" description="RRM" evidence="3">
    <location>
        <begin position="53"/>
        <end position="123"/>
    </location>
</feature>
<dbReference type="InterPro" id="IPR035979">
    <property type="entry name" value="RBD_domain_sf"/>
</dbReference>
<evidence type="ECO:0000259" key="3">
    <source>
        <dbReference type="SMART" id="SM00360"/>
    </source>
</evidence>
<dbReference type="Pfam" id="PF00076">
    <property type="entry name" value="RRM_1"/>
    <property type="match status" value="1"/>
</dbReference>